<dbReference type="InterPro" id="IPR024747">
    <property type="entry name" value="Pyridox_Oxase-rel"/>
</dbReference>
<dbReference type="STRING" id="585501.HMPREF6123_2028"/>
<proteinExistence type="predicted"/>
<name>C2KZV9_9FIRM</name>
<dbReference type="Proteomes" id="UP000004121">
    <property type="component" value="Unassembled WGS sequence"/>
</dbReference>
<dbReference type="AlphaFoldDB" id="C2KZV9"/>
<organism evidence="1 2">
    <name type="scientific">Oribacterium sinus F0268</name>
    <dbReference type="NCBI Taxonomy" id="585501"/>
    <lineage>
        <taxon>Bacteria</taxon>
        <taxon>Bacillati</taxon>
        <taxon>Bacillota</taxon>
        <taxon>Clostridia</taxon>
        <taxon>Lachnospirales</taxon>
        <taxon>Lachnospiraceae</taxon>
        <taxon>Oribacterium</taxon>
    </lineage>
</organism>
<dbReference type="PANTHER" id="PTHR34071">
    <property type="entry name" value="5-NITROIMIDAZOLE ANTIBIOTICS RESISTANCE PROTEIN, NIMA-FAMILY-RELATED PROTEIN-RELATED"/>
    <property type="match status" value="1"/>
</dbReference>
<dbReference type="InterPro" id="IPR012349">
    <property type="entry name" value="Split_barrel_FMN-bd"/>
</dbReference>
<dbReference type="InParanoid" id="C2KZV9"/>
<dbReference type="HOGENOM" id="CLU_067890_1_2_9"/>
<keyword evidence="2" id="KW-1185">Reference proteome</keyword>
<protein>
    <submittedName>
        <fullName evidence="1">5-nitroimidazole resistance protein NimA</fullName>
    </submittedName>
</protein>
<dbReference type="SUPFAM" id="SSF50475">
    <property type="entry name" value="FMN-binding split barrel"/>
    <property type="match status" value="1"/>
</dbReference>
<dbReference type="eggNOG" id="COG3467">
    <property type="taxonomic scope" value="Bacteria"/>
</dbReference>
<evidence type="ECO:0000313" key="1">
    <source>
        <dbReference type="EMBL" id="EEJ50701.1"/>
    </source>
</evidence>
<dbReference type="Pfam" id="PF12900">
    <property type="entry name" value="Pyridox_ox_2"/>
    <property type="match status" value="1"/>
</dbReference>
<dbReference type="PANTHER" id="PTHR34071:SF2">
    <property type="entry name" value="FLAVIN-NUCLEOTIDE-BINDING PROTEIN"/>
    <property type="match status" value="1"/>
</dbReference>
<dbReference type="Gene3D" id="2.30.110.10">
    <property type="entry name" value="Electron Transport, Fmn-binding Protein, Chain A"/>
    <property type="match status" value="1"/>
</dbReference>
<gene>
    <name evidence="1" type="primary">nimA</name>
    <name evidence="1" type="ORF">HMPREF6123_2028</name>
</gene>
<sequence length="173" mass="20281">MDVKKSFERNGETMEEFKTMRRFKQEISKEECIQVLREAPRGVMAFHGENDYPYAIPLNQFYDEEDGKLYFHGAKEGLKLDLLAKNNKVCFTIMDSGFKKEGEWPWYIRSVLCLGRVEVVEDQEKVIEQCRKLAEKFYPTKESIEKEIEKAGARVNMLCMTIDRMTGKLVKES</sequence>
<comment type="caution">
    <text evidence="1">The sequence shown here is derived from an EMBL/GenBank/DDBJ whole genome shotgun (WGS) entry which is preliminary data.</text>
</comment>
<dbReference type="EMBL" id="ACKX01000197">
    <property type="protein sequence ID" value="EEJ50701.1"/>
    <property type="molecule type" value="Genomic_DNA"/>
</dbReference>
<evidence type="ECO:0000313" key="2">
    <source>
        <dbReference type="Proteomes" id="UP000004121"/>
    </source>
</evidence>
<reference evidence="1 2" key="1">
    <citation type="submission" date="2009-04" db="EMBL/GenBank/DDBJ databases">
        <authorList>
            <person name="Qin X."/>
            <person name="Bachman B."/>
            <person name="Battles P."/>
            <person name="Bell A."/>
            <person name="Bess C."/>
            <person name="Bickham C."/>
            <person name="Chaboub L."/>
            <person name="Chen D."/>
            <person name="Coyle M."/>
            <person name="Deiros D.R."/>
            <person name="Dinh H."/>
            <person name="Forbes L."/>
            <person name="Fowler G."/>
            <person name="Francisco L."/>
            <person name="Fu Q."/>
            <person name="Gubbala S."/>
            <person name="Hale W."/>
            <person name="Han Y."/>
            <person name="Hemphill L."/>
            <person name="Highlander S.K."/>
            <person name="Hirani K."/>
            <person name="Hogues M."/>
            <person name="Jackson L."/>
            <person name="Jakkamsetti A."/>
            <person name="Javaid M."/>
            <person name="Jiang H."/>
            <person name="Korchina V."/>
            <person name="Kovar C."/>
            <person name="Lara F."/>
            <person name="Lee S."/>
            <person name="Mata R."/>
            <person name="Mathew T."/>
            <person name="Moen C."/>
            <person name="Morales K."/>
            <person name="Munidasa M."/>
            <person name="Nazareth L."/>
            <person name="Ngo R."/>
            <person name="Nguyen L."/>
            <person name="Okwuonu G."/>
            <person name="Ongeri F."/>
            <person name="Patil S."/>
            <person name="Petrosino J."/>
            <person name="Pham C."/>
            <person name="Pham P."/>
            <person name="Pu L.-L."/>
            <person name="Puazo M."/>
            <person name="Raj R."/>
            <person name="Reid J."/>
            <person name="Rouhana J."/>
            <person name="Saada N."/>
            <person name="Shang Y."/>
            <person name="Simmons D."/>
            <person name="Thornton R."/>
            <person name="Warren J."/>
            <person name="Weissenberger G."/>
            <person name="Zhang J."/>
            <person name="Zhang L."/>
            <person name="Zhou C."/>
            <person name="Zhu D."/>
            <person name="Muzny D."/>
            <person name="Worley K."/>
            <person name="Gibbs R."/>
        </authorList>
    </citation>
    <scope>NUCLEOTIDE SEQUENCE [LARGE SCALE GENOMIC DNA]</scope>
    <source>
        <strain evidence="1 2">F0268</strain>
    </source>
</reference>
<accession>C2KZV9</accession>